<evidence type="ECO:0000256" key="2">
    <source>
        <dbReference type="SAM" id="MobiDB-lite"/>
    </source>
</evidence>
<dbReference type="Proteomes" id="UP000015241">
    <property type="component" value="Unassembled WGS sequence"/>
</dbReference>
<evidence type="ECO:0000256" key="1">
    <source>
        <dbReference type="SAM" id="Coils"/>
    </source>
</evidence>
<feature type="coiled-coil region" evidence="1">
    <location>
        <begin position="16"/>
        <end position="43"/>
    </location>
</feature>
<dbReference type="OrthoDB" id="424753at2759"/>
<evidence type="ECO:0000313" key="5">
    <source>
        <dbReference type="EMBL" id="EPT01964.1"/>
    </source>
</evidence>
<gene>
    <name evidence="5" type="ORF">FOMPIDRAFT_1029514</name>
</gene>
<proteinExistence type="predicted"/>
<feature type="domain" description="HTH myb-type" evidence="4">
    <location>
        <begin position="282"/>
        <end position="336"/>
    </location>
</feature>
<dbReference type="Pfam" id="PF23082">
    <property type="entry name" value="Myb_DNA-binding_2"/>
    <property type="match status" value="1"/>
</dbReference>
<organism evidence="5 6">
    <name type="scientific">Fomitopsis schrenkii</name>
    <name type="common">Brown rot fungus</name>
    <dbReference type="NCBI Taxonomy" id="2126942"/>
    <lineage>
        <taxon>Eukaryota</taxon>
        <taxon>Fungi</taxon>
        <taxon>Dikarya</taxon>
        <taxon>Basidiomycota</taxon>
        <taxon>Agaricomycotina</taxon>
        <taxon>Agaricomycetes</taxon>
        <taxon>Polyporales</taxon>
        <taxon>Fomitopsis</taxon>
    </lineage>
</organism>
<evidence type="ECO:0000259" key="3">
    <source>
        <dbReference type="PROSITE" id="PS50090"/>
    </source>
</evidence>
<reference evidence="5 6" key="1">
    <citation type="journal article" date="2012" name="Science">
        <title>The Paleozoic origin of enzymatic lignin decomposition reconstructed from 31 fungal genomes.</title>
        <authorList>
            <person name="Floudas D."/>
            <person name="Binder M."/>
            <person name="Riley R."/>
            <person name="Barry K."/>
            <person name="Blanchette R.A."/>
            <person name="Henrissat B."/>
            <person name="Martinez A.T."/>
            <person name="Otillar R."/>
            <person name="Spatafora J.W."/>
            <person name="Yadav J.S."/>
            <person name="Aerts A."/>
            <person name="Benoit I."/>
            <person name="Boyd A."/>
            <person name="Carlson A."/>
            <person name="Copeland A."/>
            <person name="Coutinho P.M."/>
            <person name="de Vries R.P."/>
            <person name="Ferreira P."/>
            <person name="Findley K."/>
            <person name="Foster B."/>
            <person name="Gaskell J."/>
            <person name="Glotzer D."/>
            <person name="Gorecki P."/>
            <person name="Heitman J."/>
            <person name="Hesse C."/>
            <person name="Hori C."/>
            <person name="Igarashi K."/>
            <person name="Jurgens J.A."/>
            <person name="Kallen N."/>
            <person name="Kersten P."/>
            <person name="Kohler A."/>
            <person name="Kuees U."/>
            <person name="Kumar T.K.A."/>
            <person name="Kuo A."/>
            <person name="LaButti K."/>
            <person name="Larrondo L.F."/>
            <person name="Lindquist E."/>
            <person name="Ling A."/>
            <person name="Lombard V."/>
            <person name="Lucas S."/>
            <person name="Lundell T."/>
            <person name="Martin R."/>
            <person name="McLaughlin D.J."/>
            <person name="Morgenstern I."/>
            <person name="Morin E."/>
            <person name="Murat C."/>
            <person name="Nagy L.G."/>
            <person name="Nolan M."/>
            <person name="Ohm R.A."/>
            <person name="Patyshakuliyeva A."/>
            <person name="Rokas A."/>
            <person name="Ruiz-Duenas F.J."/>
            <person name="Sabat G."/>
            <person name="Salamov A."/>
            <person name="Samejima M."/>
            <person name="Schmutz J."/>
            <person name="Slot J.C."/>
            <person name="St John F."/>
            <person name="Stenlid J."/>
            <person name="Sun H."/>
            <person name="Sun S."/>
            <person name="Syed K."/>
            <person name="Tsang A."/>
            <person name="Wiebenga A."/>
            <person name="Young D."/>
            <person name="Pisabarro A."/>
            <person name="Eastwood D.C."/>
            <person name="Martin F."/>
            <person name="Cullen D."/>
            <person name="Grigoriev I.V."/>
            <person name="Hibbett D.S."/>
        </authorList>
    </citation>
    <scope>NUCLEOTIDE SEQUENCE</scope>
    <source>
        <strain evidence="6">FP-58527</strain>
    </source>
</reference>
<dbReference type="CDD" id="cd00167">
    <property type="entry name" value="SANT"/>
    <property type="match status" value="1"/>
</dbReference>
<feature type="domain" description="Myb-like" evidence="3">
    <location>
        <begin position="277"/>
        <end position="332"/>
    </location>
</feature>
<keyword evidence="6" id="KW-1185">Reference proteome</keyword>
<dbReference type="PANTHER" id="PTHR22705:SF0">
    <property type="entry name" value="ZZ-TYPE ZINC FINGER-CONTAINING PROTEIN 3"/>
    <property type="match status" value="1"/>
</dbReference>
<dbReference type="EMBL" id="KE504138">
    <property type="protein sequence ID" value="EPT01964.1"/>
    <property type="molecule type" value="Genomic_DNA"/>
</dbReference>
<dbReference type="Gene3D" id="1.10.10.60">
    <property type="entry name" value="Homeodomain-like"/>
    <property type="match status" value="1"/>
</dbReference>
<feature type="region of interest" description="Disordered" evidence="2">
    <location>
        <begin position="175"/>
        <end position="282"/>
    </location>
</feature>
<dbReference type="InterPro" id="IPR001005">
    <property type="entry name" value="SANT/Myb"/>
</dbReference>
<dbReference type="PROSITE" id="PS51294">
    <property type="entry name" value="HTH_MYB"/>
    <property type="match status" value="1"/>
</dbReference>
<name>S8EFH8_FOMSC</name>
<sequence length="352" mass="38489">MEEKRAETLEALSAFIQSQKALLDQTQQDIARLQELRQNVVSNPDDALDPLPLRNLASSLRSVQNERSKPLPKQASPLSDLQQLVRNARTTIIDPVLPAYAFLNAPDSEIDEPPDPEEIRRALEREKIRELKQRRIASDAVVPVMAGLRRPASASHGVFVRRDQPDESAEVDISLDAEEAERAPSVFDGANVPPMDVDTPPTSVASPMSTKAVLPPSMNKPTRNRRLTKKGTTSSSPHARGKGRLPHAADPGGSAPAPDDAAEVPDAGKGSRKGKQMSETYKQAWSVSEQHLLERLLEEIPDGTKNRWARISQAMGGRRTARQVASRVQKYFEKLKRFGVEVGGGAKSTGTA</sequence>
<dbReference type="SMART" id="SM00717">
    <property type="entry name" value="SANT"/>
    <property type="match status" value="1"/>
</dbReference>
<feature type="compositionally biased region" description="Low complexity" evidence="2">
    <location>
        <begin position="248"/>
        <end position="267"/>
    </location>
</feature>
<dbReference type="eggNOG" id="KOG0724">
    <property type="taxonomic scope" value="Eukaryota"/>
</dbReference>
<dbReference type="SUPFAM" id="SSF46689">
    <property type="entry name" value="Homeodomain-like"/>
    <property type="match status" value="1"/>
</dbReference>
<dbReference type="InParanoid" id="S8EFH8"/>
<dbReference type="AlphaFoldDB" id="S8EFH8"/>
<dbReference type="InterPro" id="IPR017930">
    <property type="entry name" value="Myb_dom"/>
</dbReference>
<dbReference type="InterPro" id="IPR037830">
    <property type="entry name" value="ZZZ3"/>
</dbReference>
<dbReference type="STRING" id="743788.S8EFH8"/>
<protein>
    <submittedName>
        <fullName evidence="5">Uncharacterized protein</fullName>
    </submittedName>
</protein>
<evidence type="ECO:0000259" key="4">
    <source>
        <dbReference type="PROSITE" id="PS51294"/>
    </source>
</evidence>
<dbReference type="PANTHER" id="PTHR22705">
    <property type="entry name" value="ZINC FINGER, ZZ DOMAIN CONTAINING 3"/>
    <property type="match status" value="1"/>
</dbReference>
<dbReference type="PROSITE" id="PS50090">
    <property type="entry name" value="MYB_LIKE"/>
    <property type="match status" value="1"/>
</dbReference>
<accession>S8EFH8</accession>
<dbReference type="InterPro" id="IPR009057">
    <property type="entry name" value="Homeodomain-like_sf"/>
</dbReference>
<feature type="compositionally biased region" description="Polar residues" evidence="2">
    <location>
        <begin position="200"/>
        <end position="209"/>
    </location>
</feature>
<keyword evidence="1" id="KW-0175">Coiled coil</keyword>
<dbReference type="HOGENOM" id="CLU_039073_0_0_1"/>
<evidence type="ECO:0000313" key="6">
    <source>
        <dbReference type="Proteomes" id="UP000015241"/>
    </source>
</evidence>